<organism evidence="8 9">
    <name type="scientific">Helianthus annuus</name>
    <name type="common">Common sunflower</name>
    <dbReference type="NCBI Taxonomy" id="4232"/>
    <lineage>
        <taxon>Eukaryota</taxon>
        <taxon>Viridiplantae</taxon>
        <taxon>Streptophyta</taxon>
        <taxon>Embryophyta</taxon>
        <taxon>Tracheophyta</taxon>
        <taxon>Spermatophyta</taxon>
        <taxon>Magnoliopsida</taxon>
        <taxon>eudicotyledons</taxon>
        <taxon>Gunneridae</taxon>
        <taxon>Pentapetalae</taxon>
        <taxon>asterids</taxon>
        <taxon>campanulids</taxon>
        <taxon>Asterales</taxon>
        <taxon>Asteraceae</taxon>
        <taxon>Asteroideae</taxon>
        <taxon>Heliantheae alliance</taxon>
        <taxon>Heliantheae</taxon>
        <taxon>Helianthus</taxon>
    </lineage>
</organism>
<evidence type="ECO:0000259" key="7">
    <source>
        <dbReference type="PROSITE" id="PS50011"/>
    </source>
</evidence>
<keyword evidence="6" id="KW-0472">Membrane</keyword>
<feature type="domain" description="Protein kinase" evidence="7">
    <location>
        <begin position="112"/>
        <end position="262"/>
    </location>
</feature>
<keyword evidence="3 5" id="KW-0547">Nucleotide-binding</keyword>
<dbReference type="PROSITE" id="PS50011">
    <property type="entry name" value="PROTEIN_KINASE_DOM"/>
    <property type="match status" value="1"/>
</dbReference>
<reference evidence="9" key="1">
    <citation type="journal article" date="2017" name="Nature">
        <title>The sunflower genome provides insights into oil metabolism, flowering and Asterid evolution.</title>
        <authorList>
            <person name="Badouin H."/>
            <person name="Gouzy J."/>
            <person name="Grassa C.J."/>
            <person name="Murat F."/>
            <person name="Staton S.E."/>
            <person name="Cottret L."/>
            <person name="Lelandais-Briere C."/>
            <person name="Owens G.L."/>
            <person name="Carrere S."/>
            <person name="Mayjonade B."/>
            <person name="Legrand L."/>
            <person name="Gill N."/>
            <person name="Kane N.C."/>
            <person name="Bowers J.E."/>
            <person name="Hubner S."/>
            <person name="Bellec A."/>
            <person name="Berard A."/>
            <person name="Berges H."/>
            <person name="Blanchet N."/>
            <person name="Boniface M.C."/>
            <person name="Brunel D."/>
            <person name="Catrice O."/>
            <person name="Chaidir N."/>
            <person name="Claudel C."/>
            <person name="Donnadieu C."/>
            <person name="Faraut T."/>
            <person name="Fievet G."/>
            <person name="Helmstetter N."/>
            <person name="King M."/>
            <person name="Knapp S.J."/>
            <person name="Lai Z."/>
            <person name="Le Paslier M.C."/>
            <person name="Lippi Y."/>
            <person name="Lorenzon L."/>
            <person name="Mandel J.R."/>
            <person name="Marage G."/>
            <person name="Marchand G."/>
            <person name="Marquand E."/>
            <person name="Bret-Mestries E."/>
            <person name="Morien E."/>
            <person name="Nambeesan S."/>
            <person name="Nguyen T."/>
            <person name="Pegot-Espagnet P."/>
            <person name="Pouilly N."/>
            <person name="Raftis F."/>
            <person name="Sallet E."/>
            <person name="Schiex T."/>
            <person name="Thomas J."/>
            <person name="Vandecasteele C."/>
            <person name="Vares D."/>
            <person name="Vear F."/>
            <person name="Vautrin S."/>
            <person name="Crespi M."/>
            <person name="Mangin B."/>
            <person name="Burke J.M."/>
            <person name="Salse J."/>
            <person name="Munos S."/>
            <person name="Vincourt P."/>
            <person name="Rieseberg L.H."/>
            <person name="Langlade N.B."/>
        </authorList>
    </citation>
    <scope>NUCLEOTIDE SEQUENCE [LARGE SCALE GENOMIC DNA]</scope>
    <source>
        <strain evidence="9">cv. SF193</strain>
    </source>
</reference>
<dbReference type="InterPro" id="IPR017441">
    <property type="entry name" value="Protein_kinase_ATP_BS"/>
</dbReference>
<dbReference type="OMA" id="DICWCTC"/>
<dbReference type="Gene3D" id="3.30.200.20">
    <property type="entry name" value="Phosphorylase Kinase, domain 1"/>
    <property type="match status" value="1"/>
</dbReference>
<keyword evidence="4 5" id="KW-0067">ATP-binding</keyword>
<proteinExistence type="predicted"/>
<evidence type="ECO:0000313" key="8">
    <source>
        <dbReference type="EMBL" id="OTG00120.1"/>
    </source>
</evidence>
<keyword evidence="8" id="KW-0675">Receptor</keyword>
<evidence type="ECO:0000256" key="1">
    <source>
        <dbReference type="ARBA" id="ARBA00022679"/>
    </source>
</evidence>
<dbReference type="PANTHER" id="PTHR47976:SF30">
    <property type="entry name" value="RECEPTOR-LIKE SERINE_THREONINE-PROTEIN KINASE"/>
    <property type="match status" value="1"/>
</dbReference>
<dbReference type="InterPro" id="IPR051343">
    <property type="entry name" value="G-type_lectin_kinases/EP1-like"/>
</dbReference>
<keyword evidence="9" id="KW-1185">Reference proteome</keyword>
<keyword evidence="2" id="KW-0732">Signal</keyword>
<sequence length="262" mass="29731">MQSSFFRNGFNDSSGDCLLPSQIFTMKTVNPYRNVTTFIKVQRSQKPKKSHQIEVIITSIIGSSLFLLVVVGFITFLNCKLRSNAQMEEEYIDAVPRLPTRFTYEELKTATENFCKKLGHGGFGSVYEGTLEDDPKIAVKCLDGLGQVNKSFLAEVESIGSIHHVNLVKLRGFCAWKSQRFLVYDYMSNGSLDRWIYYGNGERVLGWECRKKIILDIAKGLAYLHEECVQKIIHLDICWCTCVCTLSVFSHDVNDVRVSPVS</sequence>
<protein>
    <submittedName>
        <fullName evidence="8">Putative vascular endothelial growth factor receptor 2 (VEGFR2)</fullName>
    </submittedName>
</protein>
<keyword evidence="6" id="KW-0812">Transmembrane</keyword>
<evidence type="ECO:0000256" key="5">
    <source>
        <dbReference type="PROSITE-ProRule" id="PRU10141"/>
    </source>
</evidence>
<name>A0A251SMS6_HELAN</name>
<dbReference type="GO" id="GO:0005524">
    <property type="term" value="F:ATP binding"/>
    <property type="evidence" value="ECO:0007669"/>
    <property type="project" value="UniProtKB-UniRule"/>
</dbReference>
<evidence type="ECO:0000256" key="4">
    <source>
        <dbReference type="ARBA" id="ARBA00022840"/>
    </source>
</evidence>
<feature type="transmembrane region" description="Helical" evidence="6">
    <location>
        <begin position="53"/>
        <end position="77"/>
    </location>
</feature>
<dbReference type="PROSITE" id="PS00107">
    <property type="entry name" value="PROTEIN_KINASE_ATP"/>
    <property type="match status" value="1"/>
</dbReference>
<dbReference type="InterPro" id="IPR001245">
    <property type="entry name" value="Ser-Thr/Tyr_kinase_cat_dom"/>
</dbReference>
<dbReference type="InterPro" id="IPR000719">
    <property type="entry name" value="Prot_kinase_dom"/>
</dbReference>
<gene>
    <name evidence="8" type="ORF">HannXRQ_Chr13g0387401</name>
</gene>
<dbReference type="InterPro" id="IPR011009">
    <property type="entry name" value="Kinase-like_dom_sf"/>
</dbReference>
<evidence type="ECO:0000256" key="6">
    <source>
        <dbReference type="SAM" id="Phobius"/>
    </source>
</evidence>
<keyword evidence="6" id="KW-1133">Transmembrane helix</keyword>
<dbReference type="Gene3D" id="1.10.510.10">
    <property type="entry name" value="Transferase(Phosphotransferase) domain 1"/>
    <property type="match status" value="1"/>
</dbReference>
<evidence type="ECO:0000256" key="2">
    <source>
        <dbReference type="ARBA" id="ARBA00022729"/>
    </source>
</evidence>
<dbReference type="FunFam" id="3.30.200.20:FF:000178">
    <property type="entry name" value="serine/threonine-protein kinase PBS1-like"/>
    <property type="match status" value="1"/>
</dbReference>
<dbReference type="EMBL" id="CM007902">
    <property type="protein sequence ID" value="OTG00120.1"/>
    <property type="molecule type" value="Genomic_DNA"/>
</dbReference>
<dbReference type="GO" id="GO:0004672">
    <property type="term" value="F:protein kinase activity"/>
    <property type="evidence" value="ECO:0000318"/>
    <property type="project" value="GO_Central"/>
</dbReference>
<keyword evidence="1" id="KW-0808">Transferase</keyword>
<accession>A0A251SMS6</accession>
<feature type="binding site" evidence="5">
    <location>
        <position position="140"/>
    </location>
    <ligand>
        <name>ATP</name>
        <dbReference type="ChEBI" id="CHEBI:30616"/>
    </ligand>
</feature>
<dbReference type="Pfam" id="PF07714">
    <property type="entry name" value="PK_Tyr_Ser-Thr"/>
    <property type="match status" value="1"/>
</dbReference>
<dbReference type="AlphaFoldDB" id="A0A251SMS6"/>
<dbReference type="Proteomes" id="UP000215914">
    <property type="component" value="Chromosome 13"/>
</dbReference>
<evidence type="ECO:0000313" key="9">
    <source>
        <dbReference type="Proteomes" id="UP000215914"/>
    </source>
</evidence>
<dbReference type="InParanoid" id="A0A251SMS6"/>
<dbReference type="PANTHER" id="PTHR47976">
    <property type="entry name" value="G-TYPE LECTIN S-RECEPTOR-LIKE SERINE/THREONINE-PROTEIN KINASE SD2-5"/>
    <property type="match status" value="1"/>
</dbReference>
<dbReference type="SUPFAM" id="SSF56112">
    <property type="entry name" value="Protein kinase-like (PK-like)"/>
    <property type="match status" value="1"/>
</dbReference>
<evidence type="ECO:0000256" key="3">
    <source>
        <dbReference type="ARBA" id="ARBA00022741"/>
    </source>
</evidence>